<gene>
    <name evidence="1" type="ORF">PLOB_00034823</name>
</gene>
<comment type="caution">
    <text evidence="1">The sequence shown here is derived from an EMBL/GenBank/DDBJ whole genome shotgun (WGS) entry which is preliminary data.</text>
</comment>
<dbReference type="PANTHER" id="PTHR35450">
    <property type="entry name" value="REVERSE TRANSCRIPTASE DOMAIN-CONTAINING PROTEIN"/>
    <property type="match status" value="1"/>
</dbReference>
<accession>A0ABN8P204</accession>
<dbReference type="Proteomes" id="UP001159405">
    <property type="component" value="Unassembled WGS sequence"/>
</dbReference>
<reference evidence="1 2" key="1">
    <citation type="submission" date="2022-05" db="EMBL/GenBank/DDBJ databases">
        <authorList>
            <consortium name="Genoscope - CEA"/>
            <person name="William W."/>
        </authorList>
    </citation>
    <scope>NUCLEOTIDE SEQUENCE [LARGE SCALE GENOMIC DNA]</scope>
</reference>
<name>A0ABN8P204_9CNID</name>
<dbReference type="EMBL" id="CALNXK010000048">
    <property type="protein sequence ID" value="CAH3130806.1"/>
    <property type="molecule type" value="Genomic_DNA"/>
</dbReference>
<sequence>WYGQKPEGVVESENFKILWNFTVQCDRKIEARRPDVVFIDKKKRQVVIIDVAILGDDRVKDKELEKLEKYQLLKDEIAKVWRMRKVIVVPVVIGALGAVSEYVRQIGVNVRLEVVQKTALLGSAKILRKVLSL</sequence>
<feature type="non-terminal residue" evidence="1">
    <location>
        <position position="1"/>
    </location>
</feature>
<keyword evidence="2" id="KW-1185">Reference proteome</keyword>
<dbReference type="PANTHER" id="PTHR35450:SF2">
    <property type="entry name" value="REVERSE TRANSCRIPTASE DOMAIN-CONTAINING PROTEIN"/>
    <property type="match status" value="1"/>
</dbReference>
<evidence type="ECO:0000313" key="1">
    <source>
        <dbReference type="EMBL" id="CAH3130806.1"/>
    </source>
</evidence>
<evidence type="ECO:0000313" key="2">
    <source>
        <dbReference type="Proteomes" id="UP001159405"/>
    </source>
</evidence>
<proteinExistence type="predicted"/>
<organism evidence="1 2">
    <name type="scientific">Porites lobata</name>
    <dbReference type="NCBI Taxonomy" id="104759"/>
    <lineage>
        <taxon>Eukaryota</taxon>
        <taxon>Metazoa</taxon>
        <taxon>Cnidaria</taxon>
        <taxon>Anthozoa</taxon>
        <taxon>Hexacorallia</taxon>
        <taxon>Scleractinia</taxon>
        <taxon>Fungiina</taxon>
        <taxon>Poritidae</taxon>
        <taxon>Porites</taxon>
    </lineage>
</organism>
<protein>
    <submittedName>
        <fullName evidence="1">Uncharacterized protein</fullName>
    </submittedName>
</protein>